<dbReference type="GO" id="GO:0008652">
    <property type="term" value="P:amino acid biosynthetic process"/>
    <property type="evidence" value="ECO:0007669"/>
    <property type="project" value="UniProtKB-KW"/>
</dbReference>
<evidence type="ECO:0000256" key="1">
    <source>
        <dbReference type="ARBA" id="ARBA00009948"/>
    </source>
</evidence>
<sequence>MQKAQYSVVFKEKIKEFNKSIGVDSDKSLSIRSILFGAIVEGVSEVKNLLESDDVISAINFIKKLGVKLKKIKKGKYLIYGQGLGGLYAQKNTTLDFGNSGTLCRLGSGLLSTSPDLSLKITGDKSLQKRNLKTLIHALSKFGAFFYPEKKNHLPLKLISSNIPTGIKYVEKKGSAQIISAVALAALNSFGKTEIIQEKESRNHTQIFLKKIGSKINIKKKGLKNIIQIMGKKKLNNFKLEMPGDPSSAAFFTALTILNDKSS</sequence>
<reference evidence="6" key="1">
    <citation type="submission" date="2018-05" db="EMBL/GenBank/DDBJ databases">
        <authorList>
            <person name="Lanie J.A."/>
            <person name="Ng W.-L."/>
            <person name="Kazmierczak K.M."/>
            <person name="Andrzejewski T.M."/>
            <person name="Davidsen T.M."/>
            <person name="Wayne K.J."/>
            <person name="Tettelin H."/>
            <person name="Glass J.I."/>
            <person name="Rusch D."/>
            <person name="Podicherti R."/>
            <person name="Tsui H.-C.T."/>
            <person name="Winkler M.E."/>
        </authorList>
    </citation>
    <scope>NUCLEOTIDE SEQUENCE</scope>
</reference>
<dbReference type="EMBL" id="UINC01031737">
    <property type="protein sequence ID" value="SVB18255.1"/>
    <property type="molecule type" value="Genomic_DNA"/>
</dbReference>
<keyword evidence="3" id="KW-0028">Amino-acid biosynthesis</keyword>
<evidence type="ECO:0000313" key="6">
    <source>
        <dbReference type="EMBL" id="SVB18255.1"/>
    </source>
</evidence>
<evidence type="ECO:0000256" key="2">
    <source>
        <dbReference type="ARBA" id="ARBA00022490"/>
    </source>
</evidence>
<keyword evidence="2" id="KW-0963">Cytoplasm</keyword>
<feature type="domain" description="Enolpyruvate transferase" evidence="5">
    <location>
        <begin position="12"/>
        <end position="259"/>
    </location>
</feature>
<comment type="similarity">
    <text evidence="1">Belongs to the EPSP synthase family.</text>
</comment>
<dbReference type="InterPro" id="IPR013792">
    <property type="entry name" value="RNA3'P_cycl/enolpyr_Trfase_a/b"/>
</dbReference>
<dbReference type="GO" id="GO:0009423">
    <property type="term" value="P:chorismate biosynthetic process"/>
    <property type="evidence" value="ECO:0007669"/>
    <property type="project" value="TreeGrafter"/>
</dbReference>
<evidence type="ECO:0000256" key="4">
    <source>
        <dbReference type="ARBA" id="ARBA00022679"/>
    </source>
</evidence>
<gene>
    <name evidence="6" type="ORF">METZ01_LOCUS171109</name>
</gene>
<dbReference type="PANTHER" id="PTHR21090:SF5">
    <property type="entry name" value="PENTAFUNCTIONAL AROM POLYPEPTIDE"/>
    <property type="match status" value="1"/>
</dbReference>
<evidence type="ECO:0000256" key="3">
    <source>
        <dbReference type="ARBA" id="ARBA00022605"/>
    </source>
</evidence>
<accession>A0A382BWS5</accession>
<organism evidence="6">
    <name type="scientific">marine metagenome</name>
    <dbReference type="NCBI Taxonomy" id="408172"/>
    <lineage>
        <taxon>unclassified sequences</taxon>
        <taxon>metagenomes</taxon>
        <taxon>ecological metagenomes</taxon>
    </lineage>
</organism>
<name>A0A382BWS5_9ZZZZ</name>
<dbReference type="InterPro" id="IPR001986">
    <property type="entry name" value="Enolpyruvate_Tfrase_dom"/>
</dbReference>
<dbReference type="InterPro" id="IPR036968">
    <property type="entry name" value="Enolpyruvate_Tfrase_sf"/>
</dbReference>
<dbReference type="AlphaFoldDB" id="A0A382BWS5"/>
<dbReference type="Pfam" id="PF00275">
    <property type="entry name" value="EPSP_synthase"/>
    <property type="match status" value="1"/>
</dbReference>
<dbReference type="GO" id="GO:0003866">
    <property type="term" value="F:3-phosphoshikimate 1-carboxyvinyltransferase activity"/>
    <property type="evidence" value="ECO:0007669"/>
    <property type="project" value="TreeGrafter"/>
</dbReference>
<feature type="non-terminal residue" evidence="6">
    <location>
        <position position="263"/>
    </location>
</feature>
<dbReference type="Gene3D" id="3.65.10.10">
    <property type="entry name" value="Enolpyruvate transferase domain"/>
    <property type="match status" value="2"/>
</dbReference>
<dbReference type="SUPFAM" id="SSF55205">
    <property type="entry name" value="EPT/RTPC-like"/>
    <property type="match status" value="1"/>
</dbReference>
<evidence type="ECO:0000259" key="5">
    <source>
        <dbReference type="Pfam" id="PF00275"/>
    </source>
</evidence>
<dbReference type="FunFam" id="3.65.10.10:FF:000005">
    <property type="entry name" value="3-phosphoshikimate 1-carboxyvinyltransferase"/>
    <property type="match status" value="1"/>
</dbReference>
<dbReference type="PANTHER" id="PTHR21090">
    <property type="entry name" value="AROM/DEHYDROQUINATE SYNTHASE"/>
    <property type="match status" value="1"/>
</dbReference>
<protein>
    <recommendedName>
        <fullName evidence="5">Enolpyruvate transferase domain-containing protein</fullName>
    </recommendedName>
</protein>
<keyword evidence="4" id="KW-0808">Transferase</keyword>
<proteinExistence type="inferred from homology"/>